<dbReference type="GO" id="GO:0005737">
    <property type="term" value="C:cytoplasm"/>
    <property type="evidence" value="ECO:0007669"/>
    <property type="project" value="TreeGrafter"/>
</dbReference>
<dbReference type="EMBL" id="CP008956">
    <property type="protein sequence ID" value="QJP99698.1"/>
    <property type="molecule type" value="Genomic_DNA"/>
</dbReference>
<sequence>MIVEEQASPGATAIAASAAHHYDKQSLRTRLATLRAGLQAGAAAVEQARTVPAASIEALRAIGYFDLVKPQAFGGAQVGFSTLVDMNMILAGWCASTAWVAGLLAAHQWLVASFPQQAQHDIWDANPDALVCGSYAPACQAEAVEGGYLLSGRWSFASGCECAQWSLCAAILPPQAARTTPAPAFLLVPQSDYRIEDTWHVIGLAGTGSKTLVLDRVFVPAHRSLLFSETTSGQTPGAQLYGTASDYAIPMLSVIPSCLASVAVGAAQGALEDYLERTSRRITRGAVAGGQNRMAEFPTIQLRVAEAAAAVDAARKILLADLQEREATVRQGEQVTVEERITSRRGQAFAVSLAIRATEALNASTGGQGLDVSHPVQRAWRDANAVGRHISMNWDTVGTMYGQMALGLEPKGQY</sequence>
<dbReference type="PANTHER" id="PTHR48083">
    <property type="entry name" value="MEDIUM-CHAIN SPECIFIC ACYL-COA DEHYDROGENASE, MITOCHONDRIAL-RELATED"/>
    <property type="match status" value="1"/>
</dbReference>
<dbReference type="GO" id="GO:0033539">
    <property type="term" value="P:fatty acid beta-oxidation using acyl-CoA dehydrogenase"/>
    <property type="evidence" value="ECO:0007669"/>
    <property type="project" value="TreeGrafter"/>
</dbReference>
<dbReference type="Proteomes" id="UP000501648">
    <property type="component" value="Chromosome"/>
</dbReference>
<evidence type="ECO:0000256" key="1">
    <source>
        <dbReference type="ARBA" id="ARBA00023002"/>
    </source>
</evidence>
<proteinExistence type="predicted"/>
<dbReference type="Gene3D" id="1.20.140.10">
    <property type="entry name" value="Butyryl-CoA Dehydrogenase, subunit A, domain 3"/>
    <property type="match status" value="1"/>
</dbReference>
<dbReference type="Gene3D" id="2.40.110.10">
    <property type="entry name" value="Butyryl-CoA Dehydrogenase, subunit A, domain 2"/>
    <property type="match status" value="1"/>
</dbReference>
<name>A0A6M3ZM99_9BURK</name>
<reference evidence="3 4" key="1">
    <citation type="journal article" date="2012" name="J. Bacteriol.">
        <title>Genome sequence of the pathogenic Herbaspirillum seropedicae strain Os34, isolated from rice roots.</title>
        <authorList>
            <person name="Ye W."/>
            <person name="Ye S."/>
            <person name="Liu J."/>
            <person name="Chang S."/>
            <person name="Chen M."/>
            <person name="Zhu B."/>
            <person name="Guo L."/>
            <person name="An Q."/>
        </authorList>
    </citation>
    <scope>NUCLEOTIDE SEQUENCE [LARGE SCALE GENOMIC DNA]</scope>
    <source>
        <strain evidence="3 4">Os34</strain>
    </source>
</reference>
<evidence type="ECO:0000313" key="3">
    <source>
        <dbReference type="EMBL" id="QJP99698.1"/>
    </source>
</evidence>
<dbReference type="Gene3D" id="1.10.540.10">
    <property type="entry name" value="Acyl-CoA dehydrogenase/oxidase, N-terminal domain"/>
    <property type="match status" value="1"/>
</dbReference>
<dbReference type="InterPro" id="IPR037069">
    <property type="entry name" value="AcylCoA_DH/ox_N_sf"/>
</dbReference>
<dbReference type="PIRSF" id="PIRSF016578">
    <property type="entry name" value="HsaA"/>
    <property type="match status" value="1"/>
</dbReference>
<dbReference type="SUPFAM" id="SSF47203">
    <property type="entry name" value="Acyl-CoA dehydrogenase C-terminal domain-like"/>
    <property type="match status" value="1"/>
</dbReference>
<dbReference type="PANTHER" id="PTHR48083:SF19">
    <property type="entry name" value="FLAVIN-DEPENDENT MONOOXYGENASE, OXYGENASE SUBUNIT HSAA"/>
    <property type="match status" value="1"/>
</dbReference>
<evidence type="ECO:0000259" key="2">
    <source>
        <dbReference type="Pfam" id="PF08028"/>
    </source>
</evidence>
<dbReference type="InterPro" id="IPR046373">
    <property type="entry name" value="Acyl-CoA_Oxase/DH_mid-dom_sf"/>
</dbReference>
<feature type="domain" description="Acyl-CoA dehydrogenase C-terminal" evidence="2">
    <location>
        <begin position="258"/>
        <end position="394"/>
    </location>
</feature>
<evidence type="ECO:0000313" key="4">
    <source>
        <dbReference type="Proteomes" id="UP000501648"/>
    </source>
</evidence>
<dbReference type="RefSeq" id="WP_017454335.1">
    <property type="nucleotide sequence ID" value="NZ_CP008956.1"/>
</dbReference>
<dbReference type="GO" id="GO:0016712">
    <property type="term" value="F:oxidoreductase activity, acting on paired donors, with incorporation or reduction of molecular oxygen, reduced flavin or flavoprotein as one donor, and incorporation of one atom of oxygen"/>
    <property type="evidence" value="ECO:0007669"/>
    <property type="project" value="TreeGrafter"/>
</dbReference>
<keyword evidence="3" id="KW-0503">Monooxygenase</keyword>
<dbReference type="InterPro" id="IPR013107">
    <property type="entry name" value="Acyl-CoA_DH_C"/>
</dbReference>
<protein>
    <submittedName>
        <fullName evidence="3">Monooxygenase</fullName>
    </submittedName>
</protein>
<gene>
    <name evidence="3" type="ORF">C798_05500</name>
</gene>
<dbReference type="InterPro" id="IPR036250">
    <property type="entry name" value="AcylCo_DH-like_C"/>
</dbReference>
<dbReference type="AlphaFoldDB" id="A0A6M3ZM99"/>
<keyword evidence="1" id="KW-0560">Oxidoreductase</keyword>
<accession>A0A6M3ZM99</accession>
<dbReference type="InterPro" id="IPR009100">
    <property type="entry name" value="AcylCoA_DH/oxidase_NM_dom_sf"/>
</dbReference>
<dbReference type="Pfam" id="PF08028">
    <property type="entry name" value="Acyl-CoA_dh_2"/>
    <property type="match status" value="1"/>
</dbReference>
<dbReference type="GO" id="GO:0050660">
    <property type="term" value="F:flavin adenine dinucleotide binding"/>
    <property type="evidence" value="ECO:0007669"/>
    <property type="project" value="InterPro"/>
</dbReference>
<dbReference type="GO" id="GO:0003995">
    <property type="term" value="F:acyl-CoA dehydrogenase activity"/>
    <property type="evidence" value="ECO:0007669"/>
    <property type="project" value="TreeGrafter"/>
</dbReference>
<dbReference type="SUPFAM" id="SSF56645">
    <property type="entry name" value="Acyl-CoA dehydrogenase NM domain-like"/>
    <property type="match status" value="1"/>
</dbReference>
<organism evidence="3 4">
    <name type="scientific">Herbaspirillum rubrisubalbicans Os34</name>
    <dbReference type="NCBI Taxonomy" id="1235827"/>
    <lineage>
        <taxon>Bacteria</taxon>
        <taxon>Pseudomonadati</taxon>
        <taxon>Pseudomonadota</taxon>
        <taxon>Betaproteobacteria</taxon>
        <taxon>Burkholderiales</taxon>
        <taxon>Oxalobacteraceae</taxon>
        <taxon>Herbaspirillum</taxon>
    </lineage>
</organism>
<dbReference type="InterPro" id="IPR050741">
    <property type="entry name" value="Acyl-CoA_dehydrogenase"/>
</dbReference>